<dbReference type="GO" id="GO:0008745">
    <property type="term" value="F:N-acetylmuramoyl-L-alanine amidase activity"/>
    <property type="evidence" value="ECO:0007669"/>
    <property type="project" value="InterPro"/>
</dbReference>
<feature type="domain" description="MurNAc-LAA" evidence="3">
    <location>
        <begin position="244"/>
        <end position="396"/>
    </location>
</feature>
<dbReference type="Pfam" id="PF01520">
    <property type="entry name" value="Amidase_3"/>
    <property type="match status" value="2"/>
</dbReference>
<keyword evidence="1" id="KW-0378">Hydrolase</keyword>
<dbReference type="Proteomes" id="UP000236394">
    <property type="component" value="Unassembled WGS sequence"/>
</dbReference>
<evidence type="ECO:0000313" key="5">
    <source>
        <dbReference type="Proteomes" id="UP000236394"/>
    </source>
</evidence>
<evidence type="ECO:0000256" key="2">
    <source>
        <dbReference type="SAM" id="Phobius"/>
    </source>
</evidence>
<protein>
    <submittedName>
        <fullName evidence="4">N-acetylmuramoyl-L-alanine amidase</fullName>
    </submittedName>
</protein>
<keyword evidence="2" id="KW-1133">Transmembrane helix</keyword>
<dbReference type="PANTHER" id="PTHR30404">
    <property type="entry name" value="N-ACETYLMURAMOYL-L-ALANINE AMIDASE"/>
    <property type="match status" value="1"/>
</dbReference>
<gene>
    <name evidence="4" type="ORF">B7R76_06565</name>
</gene>
<feature type="transmembrane region" description="Helical" evidence="2">
    <location>
        <begin position="14"/>
        <end position="38"/>
    </location>
</feature>
<proteinExistence type="predicted"/>
<dbReference type="RefSeq" id="WP_012992908.1">
    <property type="nucleotide sequence ID" value="NZ_NBZD01000004.1"/>
</dbReference>
<comment type="caution">
    <text evidence="4">The sequence shown here is derived from an EMBL/GenBank/DDBJ whole genome shotgun (WGS) entry which is preliminary data.</text>
</comment>
<dbReference type="InterPro" id="IPR050695">
    <property type="entry name" value="N-acetylmuramoyl_amidase_3"/>
</dbReference>
<sequence length="409" mass="45672">MNKISTKKLKKRKLFKLLVSCGFGIVILLTAAILWLYLRPKEPDFGLLAEKQDYSWREYGHARPYTPSAAGVTKVWPAESSVPQLHDGLKILKRINLRAEQPLRGLRVILDAGHGGSDPGTVWPQKGKHEFEEKEAALLLAEQIKLKLQAAGTKVVTLRDRDEFVSVYNRSATAGRYILNEYLQGQADEQVAPKQGLARTLTEAERRTLGDIDSALQEIIAKNKDSFGGILGGIGATPQAEMLMDIEKQFVDVVYLSVHVNSSAHSDVGGTQVYLLRSPTLFAAQNILPYEGSEFSETYLPDAKAVPFYPLYLKYDDEARLRLARGLYTAVARTAPEMRTNIAKSVLEENFAVIRTCNLPGVLFETGFITNERDRKFLWSKTGRDKLATAVVDGLKTYVELMQKFAKHP</sequence>
<keyword evidence="2" id="KW-0472">Membrane</keyword>
<dbReference type="GO" id="GO:0009253">
    <property type="term" value="P:peptidoglycan catabolic process"/>
    <property type="evidence" value="ECO:0007669"/>
    <property type="project" value="InterPro"/>
</dbReference>
<dbReference type="Gene3D" id="3.40.630.40">
    <property type="entry name" value="Zn-dependent exopeptidases"/>
    <property type="match status" value="1"/>
</dbReference>
<dbReference type="AlphaFoldDB" id="A0A2J8AZN9"/>
<accession>A0A2J8AZN9</accession>
<name>A0A2J8AZN9_9FIRM</name>
<dbReference type="PANTHER" id="PTHR30404:SF0">
    <property type="entry name" value="N-ACETYLMURAMOYL-L-ALANINE AMIDASE AMIC"/>
    <property type="match status" value="1"/>
</dbReference>
<evidence type="ECO:0000259" key="3">
    <source>
        <dbReference type="SMART" id="SM00646"/>
    </source>
</evidence>
<keyword evidence="2" id="KW-0812">Transmembrane</keyword>
<dbReference type="GO" id="GO:0030288">
    <property type="term" value="C:outer membrane-bounded periplasmic space"/>
    <property type="evidence" value="ECO:0007669"/>
    <property type="project" value="TreeGrafter"/>
</dbReference>
<organism evidence="4 5">
    <name type="scientific">Mageeibacillus indolicus</name>
    <dbReference type="NCBI Taxonomy" id="884684"/>
    <lineage>
        <taxon>Bacteria</taxon>
        <taxon>Bacillati</taxon>
        <taxon>Bacillota</taxon>
        <taxon>Clostridia</taxon>
        <taxon>Eubacteriales</taxon>
        <taxon>Oscillospiraceae</taxon>
        <taxon>Mageeibacillus</taxon>
    </lineage>
</organism>
<dbReference type="InterPro" id="IPR002508">
    <property type="entry name" value="MurNAc-LAA_cat"/>
</dbReference>
<reference evidence="5" key="1">
    <citation type="submission" date="2017-04" db="EMBL/GenBank/DDBJ databases">
        <authorList>
            <person name="Bumgarner R.E."/>
            <person name="Fredricks D.N."/>
            <person name="Srinivasan S."/>
        </authorList>
    </citation>
    <scope>NUCLEOTIDE SEQUENCE [LARGE SCALE GENOMIC DNA]</scope>
    <source>
        <strain evidence="5">KA00405</strain>
    </source>
</reference>
<dbReference type="SMART" id="SM00646">
    <property type="entry name" value="Ami_3"/>
    <property type="match status" value="1"/>
</dbReference>
<dbReference type="CDD" id="cd02696">
    <property type="entry name" value="MurNAc-LAA"/>
    <property type="match status" value="1"/>
</dbReference>
<dbReference type="SUPFAM" id="SSF53187">
    <property type="entry name" value="Zn-dependent exopeptidases"/>
    <property type="match status" value="2"/>
</dbReference>
<evidence type="ECO:0000256" key="1">
    <source>
        <dbReference type="ARBA" id="ARBA00022801"/>
    </source>
</evidence>
<evidence type="ECO:0000313" key="4">
    <source>
        <dbReference type="EMBL" id="PNH17994.1"/>
    </source>
</evidence>
<dbReference type="EMBL" id="NBZD01000004">
    <property type="protein sequence ID" value="PNH17994.1"/>
    <property type="molecule type" value="Genomic_DNA"/>
</dbReference>